<reference evidence="1 2" key="1">
    <citation type="journal article" date="2018" name="PLoS Genet.">
        <title>Population sequencing reveals clonal diversity and ancestral inbreeding in the grapevine cultivar Chardonnay.</title>
        <authorList>
            <person name="Roach M.J."/>
            <person name="Johnson D.L."/>
            <person name="Bohlmann J."/>
            <person name="van Vuuren H.J."/>
            <person name="Jones S.J."/>
            <person name="Pretorius I.S."/>
            <person name="Schmidt S.A."/>
            <person name="Borneman A.R."/>
        </authorList>
    </citation>
    <scope>NUCLEOTIDE SEQUENCE [LARGE SCALE GENOMIC DNA]</scope>
    <source>
        <strain evidence="2">cv. Chardonnay</strain>
        <tissue evidence="1">Leaf</tissue>
    </source>
</reference>
<dbReference type="AlphaFoldDB" id="A0A438CJA7"/>
<evidence type="ECO:0000313" key="1">
    <source>
        <dbReference type="EMBL" id="RVW23303.1"/>
    </source>
</evidence>
<name>A0A438CJA7_VITVI</name>
<organism evidence="1 2">
    <name type="scientific">Vitis vinifera</name>
    <name type="common">Grape</name>
    <dbReference type="NCBI Taxonomy" id="29760"/>
    <lineage>
        <taxon>Eukaryota</taxon>
        <taxon>Viridiplantae</taxon>
        <taxon>Streptophyta</taxon>
        <taxon>Embryophyta</taxon>
        <taxon>Tracheophyta</taxon>
        <taxon>Spermatophyta</taxon>
        <taxon>Magnoliopsida</taxon>
        <taxon>eudicotyledons</taxon>
        <taxon>Gunneridae</taxon>
        <taxon>Pentapetalae</taxon>
        <taxon>rosids</taxon>
        <taxon>Vitales</taxon>
        <taxon>Vitaceae</taxon>
        <taxon>Viteae</taxon>
        <taxon>Vitis</taxon>
    </lineage>
</organism>
<dbReference type="EMBL" id="QGNW01002200">
    <property type="protein sequence ID" value="RVW23303.1"/>
    <property type="molecule type" value="Genomic_DNA"/>
</dbReference>
<evidence type="ECO:0000313" key="2">
    <source>
        <dbReference type="Proteomes" id="UP000288805"/>
    </source>
</evidence>
<gene>
    <name evidence="1" type="ORF">CK203_095506</name>
</gene>
<accession>A0A438CJA7</accession>
<proteinExistence type="predicted"/>
<sequence>MGCCISLIKATFLSYCFVGKKRKMAWNAVPLCLFGPSEKREGEEGVLVKILKGWVAMGHEKQLASETKALGEERLSFARVPSQLFGSLIEATSEMGLGKFDLVSEGWLEQLTR</sequence>
<dbReference type="Proteomes" id="UP000288805">
    <property type="component" value="Unassembled WGS sequence"/>
</dbReference>
<comment type="caution">
    <text evidence="1">The sequence shown here is derived from an EMBL/GenBank/DDBJ whole genome shotgun (WGS) entry which is preliminary data.</text>
</comment>
<protein>
    <submittedName>
        <fullName evidence="1">Uncharacterized protein</fullName>
    </submittedName>
</protein>